<dbReference type="OrthoDB" id="6359816at2759"/>
<gene>
    <name evidence="2" type="ORF">BDY21DRAFT_349914</name>
</gene>
<sequence>MSAAPSGPSNRNCFSELRQAGKFSDVIITCGSHELPVHKAIVCSQSDVLEDLY</sequence>
<evidence type="ECO:0000313" key="2">
    <source>
        <dbReference type="EMBL" id="KAF2455642.1"/>
    </source>
</evidence>
<dbReference type="Proteomes" id="UP000799766">
    <property type="component" value="Unassembled WGS sequence"/>
</dbReference>
<keyword evidence="3" id="KW-1185">Reference proteome</keyword>
<evidence type="ECO:0000313" key="3">
    <source>
        <dbReference type="Proteomes" id="UP000799766"/>
    </source>
</evidence>
<name>A0A6A6NW04_9PEZI</name>
<organism evidence="2 3">
    <name type="scientific">Lineolata rhizophorae</name>
    <dbReference type="NCBI Taxonomy" id="578093"/>
    <lineage>
        <taxon>Eukaryota</taxon>
        <taxon>Fungi</taxon>
        <taxon>Dikarya</taxon>
        <taxon>Ascomycota</taxon>
        <taxon>Pezizomycotina</taxon>
        <taxon>Dothideomycetes</taxon>
        <taxon>Dothideomycetes incertae sedis</taxon>
        <taxon>Lineolatales</taxon>
        <taxon>Lineolataceae</taxon>
        <taxon>Lineolata</taxon>
    </lineage>
</organism>
<dbReference type="AlphaFoldDB" id="A0A6A6NW04"/>
<reference evidence="2" key="1">
    <citation type="journal article" date="2020" name="Stud. Mycol.">
        <title>101 Dothideomycetes genomes: a test case for predicting lifestyles and emergence of pathogens.</title>
        <authorList>
            <person name="Haridas S."/>
            <person name="Albert R."/>
            <person name="Binder M."/>
            <person name="Bloem J."/>
            <person name="Labutti K."/>
            <person name="Salamov A."/>
            <person name="Andreopoulos B."/>
            <person name="Baker S."/>
            <person name="Barry K."/>
            <person name="Bills G."/>
            <person name="Bluhm B."/>
            <person name="Cannon C."/>
            <person name="Castanera R."/>
            <person name="Culley D."/>
            <person name="Daum C."/>
            <person name="Ezra D."/>
            <person name="Gonzalez J."/>
            <person name="Henrissat B."/>
            <person name="Kuo A."/>
            <person name="Liang C."/>
            <person name="Lipzen A."/>
            <person name="Lutzoni F."/>
            <person name="Magnuson J."/>
            <person name="Mondo S."/>
            <person name="Nolan M."/>
            <person name="Ohm R."/>
            <person name="Pangilinan J."/>
            <person name="Park H.-J."/>
            <person name="Ramirez L."/>
            <person name="Alfaro M."/>
            <person name="Sun H."/>
            <person name="Tritt A."/>
            <person name="Yoshinaga Y."/>
            <person name="Zwiers L.-H."/>
            <person name="Turgeon B."/>
            <person name="Goodwin S."/>
            <person name="Spatafora J."/>
            <person name="Crous P."/>
            <person name="Grigoriev I."/>
        </authorList>
    </citation>
    <scope>NUCLEOTIDE SEQUENCE</scope>
    <source>
        <strain evidence="2">ATCC 16933</strain>
    </source>
</reference>
<dbReference type="InterPro" id="IPR000210">
    <property type="entry name" value="BTB/POZ_dom"/>
</dbReference>
<dbReference type="Pfam" id="PF00651">
    <property type="entry name" value="BTB"/>
    <property type="match status" value="1"/>
</dbReference>
<dbReference type="SUPFAM" id="SSF54695">
    <property type="entry name" value="POZ domain"/>
    <property type="match status" value="1"/>
</dbReference>
<feature type="domain" description="BTB" evidence="1">
    <location>
        <begin position="24"/>
        <end position="53"/>
    </location>
</feature>
<dbReference type="InterPro" id="IPR011333">
    <property type="entry name" value="SKP1/BTB/POZ_sf"/>
</dbReference>
<dbReference type="EMBL" id="MU001686">
    <property type="protein sequence ID" value="KAF2455642.1"/>
    <property type="molecule type" value="Genomic_DNA"/>
</dbReference>
<dbReference type="PROSITE" id="PS50097">
    <property type="entry name" value="BTB"/>
    <property type="match status" value="1"/>
</dbReference>
<accession>A0A6A6NW04</accession>
<proteinExistence type="predicted"/>
<protein>
    <recommendedName>
        <fullName evidence="1">BTB domain-containing protein</fullName>
    </recommendedName>
</protein>
<evidence type="ECO:0000259" key="1">
    <source>
        <dbReference type="PROSITE" id="PS50097"/>
    </source>
</evidence>
<dbReference type="Gene3D" id="3.30.710.10">
    <property type="entry name" value="Potassium Channel Kv1.1, Chain A"/>
    <property type="match status" value="1"/>
</dbReference>